<reference evidence="2" key="1">
    <citation type="journal article" date="2023" name="Mol. Phylogenet. Evol.">
        <title>Genome-scale phylogeny and comparative genomics of the fungal order Sordariales.</title>
        <authorList>
            <person name="Hensen N."/>
            <person name="Bonometti L."/>
            <person name="Westerberg I."/>
            <person name="Brannstrom I.O."/>
            <person name="Guillou S."/>
            <person name="Cros-Aarteil S."/>
            <person name="Calhoun S."/>
            <person name="Haridas S."/>
            <person name="Kuo A."/>
            <person name="Mondo S."/>
            <person name="Pangilinan J."/>
            <person name="Riley R."/>
            <person name="LaButti K."/>
            <person name="Andreopoulos B."/>
            <person name="Lipzen A."/>
            <person name="Chen C."/>
            <person name="Yan M."/>
            <person name="Daum C."/>
            <person name="Ng V."/>
            <person name="Clum A."/>
            <person name="Steindorff A."/>
            <person name="Ohm R.A."/>
            <person name="Martin F."/>
            <person name="Silar P."/>
            <person name="Natvig D.O."/>
            <person name="Lalanne C."/>
            <person name="Gautier V."/>
            <person name="Ament-Velasquez S.L."/>
            <person name="Kruys A."/>
            <person name="Hutchinson M.I."/>
            <person name="Powell A.J."/>
            <person name="Barry K."/>
            <person name="Miller A.N."/>
            <person name="Grigoriev I.V."/>
            <person name="Debuchy R."/>
            <person name="Gladieux P."/>
            <person name="Hiltunen Thoren M."/>
            <person name="Johannesson H."/>
        </authorList>
    </citation>
    <scope>NUCLEOTIDE SEQUENCE</scope>
    <source>
        <strain evidence="2">CBS 359.72</strain>
    </source>
</reference>
<name>A0AAN7D1M4_9PEZI</name>
<dbReference type="AlphaFoldDB" id="A0AAN7D1M4"/>
<dbReference type="Proteomes" id="UP001303647">
    <property type="component" value="Unassembled WGS sequence"/>
</dbReference>
<gene>
    <name evidence="2" type="ORF">C7999DRAFT_11279</name>
</gene>
<evidence type="ECO:0008006" key="4">
    <source>
        <dbReference type="Google" id="ProtNLM"/>
    </source>
</evidence>
<feature type="region of interest" description="Disordered" evidence="1">
    <location>
        <begin position="117"/>
        <end position="139"/>
    </location>
</feature>
<evidence type="ECO:0000256" key="1">
    <source>
        <dbReference type="SAM" id="MobiDB-lite"/>
    </source>
</evidence>
<reference evidence="2" key="2">
    <citation type="submission" date="2023-05" db="EMBL/GenBank/DDBJ databases">
        <authorList>
            <consortium name="Lawrence Berkeley National Laboratory"/>
            <person name="Steindorff A."/>
            <person name="Hensen N."/>
            <person name="Bonometti L."/>
            <person name="Westerberg I."/>
            <person name="Brannstrom I.O."/>
            <person name="Guillou S."/>
            <person name="Cros-Aarteil S."/>
            <person name="Calhoun S."/>
            <person name="Haridas S."/>
            <person name="Kuo A."/>
            <person name="Mondo S."/>
            <person name="Pangilinan J."/>
            <person name="Riley R."/>
            <person name="Labutti K."/>
            <person name="Andreopoulos B."/>
            <person name="Lipzen A."/>
            <person name="Chen C."/>
            <person name="Yanf M."/>
            <person name="Daum C."/>
            <person name="Ng V."/>
            <person name="Clum A."/>
            <person name="Ohm R."/>
            <person name="Martin F."/>
            <person name="Silar P."/>
            <person name="Natvig D."/>
            <person name="Lalanne C."/>
            <person name="Gautier V."/>
            <person name="Ament-Velasquez S.L."/>
            <person name="Kruys A."/>
            <person name="Hutchinson M.I."/>
            <person name="Powell A.J."/>
            <person name="Barry K."/>
            <person name="Miller A.N."/>
            <person name="Grigoriev I.V."/>
            <person name="Debuchy R."/>
            <person name="Gladieux P."/>
            <person name="Thoren M.H."/>
            <person name="Johannesson H."/>
        </authorList>
    </citation>
    <scope>NUCLEOTIDE SEQUENCE</scope>
    <source>
        <strain evidence="2">CBS 359.72</strain>
    </source>
</reference>
<comment type="caution">
    <text evidence="2">The sequence shown here is derived from an EMBL/GenBank/DDBJ whole genome shotgun (WGS) entry which is preliminary data.</text>
</comment>
<feature type="compositionally biased region" description="Basic and acidic residues" evidence="1">
    <location>
        <begin position="120"/>
        <end position="134"/>
    </location>
</feature>
<accession>A0AAN7D1M4</accession>
<organism evidence="2 3">
    <name type="scientific">Corynascus novoguineensis</name>
    <dbReference type="NCBI Taxonomy" id="1126955"/>
    <lineage>
        <taxon>Eukaryota</taxon>
        <taxon>Fungi</taxon>
        <taxon>Dikarya</taxon>
        <taxon>Ascomycota</taxon>
        <taxon>Pezizomycotina</taxon>
        <taxon>Sordariomycetes</taxon>
        <taxon>Sordariomycetidae</taxon>
        <taxon>Sordariales</taxon>
        <taxon>Chaetomiaceae</taxon>
        <taxon>Corynascus</taxon>
    </lineage>
</organism>
<proteinExistence type="predicted"/>
<dbReference type="EMBL" id="MU857609">
    <property type="protein sequence ID" value="KAK4250958.1"/>
    <property type="molecule type" value="Genomic_DNA"/>
</dbReference>
<protein>
    <recommendedName>
        <fullName evidence="4">SnoaL-like domain-containing protein</fullName>
    </recommendedName>
</protein>
<sequence length="177" mass="19311">MEVDAVDDEERFTTPLARLQYLYGDVTRLREIASPVIVLHPADRDLRSPLSPRPPLVGIAAAQRYEEALVVAAAGAETAGKGAARFVMEVESMTVDSRGVFGCVMGLLRAGRGFGNDISTKGEQDEGKETSDHHGGHKGSIEMPFCGVWRFDETGRAVEHWYNVADPVALAKWLRGE</sequence>
<evidence type="ECO:0000313" key="2">
    <source>
        <dbReference type="EMBL" id="KAK4250958.1"/>
    </source>
</evidence>
<evidence type="ECO:0000313" key="3">
    <source>
        <dbReference type="Proteomes" id="UP001303647"/>
    </source>
</evidence>
<keyword evidence="3" id="KW-1185">Reference proteome</keyword>